<dbReference type="SUPFAM" id="SSF53850">
    <property type="entry name" value="Periplasmic binding protein-like II"/>
    <property type="match status" value="1"/>
</dbReference>
<dbReference type="EMBL" id="BBMR01000002">
    <property type="protein sequence ID" value="GAL18217.1"/>
    <property type="molecule type" value="Genomic_DNA"/>
</dbReference>
<dbReference type="InterPro" id="IPR000847">
    <property type="entry name" value="LysR_HTH_N"/>
</dbReference>
<dbReference type="Gene3D" id="3.40.190.290">
    <property type="match status" value="1"/>
</dbReference>
<dbReference type="Gene3D" id="1.10.10.10">
    <property type="entry name" value="Winged helix-like DNA-binding domain superfamily/Winged helix DNA-binding domain"/>
    <property type="match status" value="1"/>
</dbReference>
<comment type="similarity">
    <text evidence="1">Belongs to the LysR transcriptional regulatory family.</text>
</comment>
<protein>
    <submittedName>
        <fullName evidence="6">Transcriptional regulator LysR family</fullName>
    </submittedName>
</protein>
<dbReference type="InterPro" id="IPR036388">
    <property type="entry name" value="WH-like_DNA-bd_sf"/>
</dbReference>
<dbReference type="GO" id="GO:0003700">
    <property type="term" value="F:DNA-binding transcription factor activity"/>
    <property type="evidence" value="ECO:0007669"/>
    <property type="project" value="InterPro"/>
</dbReference>
<dbReference type="PROSITE" id="PS50931">
    <property type="entry name" value="HTH_LYSR"/>
    <property type="match status" value="1"/>
</dbReference>
<dbReference type="InterPro" id="IPR036390">
    <property type="entry name" value="WH_DNA-bd_sf"/>
</dbReference>
<proteinExistence type="inferred from homology"/>
<feature type="domain" description="HTH lysR-type" evidence="5">
    <location>
        <begin position="1"/>
        <end position="60"/>
    </location>
</feature>
<dbReference type="Pfam" id="PF00126">
    <property type="entry name" value="HTH_1"/>
    <property type="match status" value="1"/>
</dbReference>
<dbReference type="CDD" id="cd05466">
    <property type="entry name" value="PBP2_LTTR_substrate"/>
    <property type="match status" value="1"/>
</dbReference>
<dbReference type="GO" id="GO:0000976">
    <property type="term" value="F:transcription cis-regulatory region binding"/>
    <property type="evidence" value="ECO:0007669"/>
    <property type="project" value="TreeGrafter"/>
</dbReference>
<keyword evidence="7" id="KW-1185">Reference proteome</keyword>
<dbReference type="PANTHER" id="PTHR30126">
    <property type="entry name" value="HTH-TYPE TRANSCRIPTIONAL REGULATOR"/>
    <property type="match status" value="1"/>
</dbReference>
<gene>
    <name evidence="6" type="ORF">JCM19235_6770</name>
</gene>
<dbReference type="STRING" id="990268.JCM19235_6770"/>
<evidence type="ECO:0000313" key="6">
    <source>
        <dbReference type="EMBL" id="GAL18217.1"/>
    </source>
</evidence>
<evidence type="ECO:0000256" key="1">
    <source>
        <dbReference type="ARBA" id="ARBA00009437"/>
    </source>
</evidence>
<dbReference type="InterPro" id="IPR005119">
    <property type="entry name" value="LysR_subst-bd"/>
</dbReference>
<organism evidence="6 7">
    <name type="scientific">Vibrio maritimus</name>
    <dbReference type="NCBI Taxonomy" id="990268"/>
    <lineage>
        <taxon>Bacteria</taxon>
        <taxon>Pseudomonadati</taxon>
        <taxon>Pseudomonadota</taxon>
        <taxon>Gammaproteobacteria</taxon>
        <taxon>Vibrionales</taxon>
        <taxon>Vibrionaceae</taxon>
        <taxon>Vibrio</taxon>
    </lineage>
</organism>
<keyword evidence="4" id="KW-0804">Transcription</keyword>
<keyword evidence="3" id="KW-0238">DNA-binding</keyword>
<reference evidence="6 7" key="1">
    <citation type="submission" date="2014-09" db="EMBL/GenBank/DDBJ databases">
        <title>Vibrio maritimus JCM 19235. (C45) whole genome shotgun sequence.</title>
        <authorList>
            <person name="Sawabe T."/>
            <person name="Meirelles P."/>
            <person name="Nakanishi M."/>
            <person name="Sayaka M."/>
            <person name="Hattori M."/>
            <person name="Ohkuma M."/>
        </authorList>
    </citation>
    <scope>NUCLEOTIDE SEQUENCE [LARGE SCALE GENOMIC DNA]</scope>
    <source>
        <strain evidence="7">JCM19235</strain>
    </source>
</reference>
<sequence length="298" mass="33226">MNFSLSQLQAFVATVELGSFKQAAISLNKRGQAIAQLVSTLEDSCQVQLFIRHTRRLELSVQGKKLYRYAKRVVNTAEVMNQTLIDVLHEIPDSFSVAIDNTLICDEIIEAYMAVLIEYPSIDLIVKTGGTNDVVDWVANGDVEMGLVFSPMRSLDGMLNVPIFSFPVVDVASPKFLNSGAVVQEEELEGYAQIVPEFVYGSSHESLYVISDKIIRTNDLQNAVGMLTHCQSWMRAPLYVVKPYLDNHQINAFSIQGASQNIWFAELIYKSEETVSVAGDLFTQKIQALDTLFQDKGN</sequence>
<dbReference type="SUPFAM" id="SSF46785">
    <property type="entry name" value="Winged helix' DNA-binding domain"/>
    <property type="match status" value="1"/>
</dbReference>
<dbReference type="PANTHER" id="PTHR30126:SF40">
    <property type="entry name" value="HTH-TYPE TRANSCRIPTIONAL REGULATOR GLTR"/>
    <property type="match status" value="1"/>
</dbReference>
<evidence type="ECO:0000313" key="7">
    <source>
        <dbReference type="Proteomes" id="UP000029228"/>
    </source>
</evidence>
<evidence type="ECO:0000256" key="3">
    <source>
        <dbReference type="ARBA" id="ARBA00023125"/>
    </source>
</evidence>
<dbReference type="Pfam" id="PF03466">
    <property type="entry name" value="LysR_substrate"/>
    <property type="match status" value="1"/>
</dbReference>
<comment type="caution">
    <text evidence="6">The sequence shown here is derived from an EMBL/GenBank/DDBJ whole genome shotgun (WGS) entry which is preliminary data.</text>
</comment>
<evidence type="ECO:0000259" key="5">
    <source>
        <dbReference type="PROSITE" id="PS50931"/>
    </source>
</evidence>
<dbReference type="OrthoDB" id="8557381at2"/>
<accession>A0A090SFD7</accession>
<keyword evidence="2" id="KW-0805">Transcription regulation</keyword>
<name>A0A090SFD7_9VIBR</name>
<evidence type="ECO:0000256" key="2">
    <source>
        <dbReference type="ARBA" id="ARBA00023015"/>
    </source>
</evidence>
<dbReference type="AlphaFoldDB" id="A0A090SFD7"/>
<dbReference type="Proteomes" id="UP000029228">
    <property type="component" value="Unassembled WGS sequence"/>
</dbReference>
<evidence type="ECO:0000256" key="4">
    <source>
        <dbReference type="ARBA" id="ARBA00023163"/>
    </source>
</evidence>